<dbReference type="STRING" id="1499966.U14_01170"/>
<accession>A0A0S6VW41</accession>
<reference evidence="1" key="1">
    <citation type="journal article" date="2015" name="PeerJ">
        <title>First genomic representation of candidate bacterial phylum KSB3 points to enhanced environmental sensing as a trigger of wastewater bulking.</title>
        <authorList>
            <person name="Sekiguchi Y."/>
            <person name="Ohashi A."/>
            <person name="Parks D.H."/>
            <person name="Yamauchi T."/>
            <person name="Tyson G.W."/>
            <person name="Hugenholtz P."/>
        </authorList>
    </citation>
    <scope>NUCLEOTIDE SEQUENCE [LARGE SCALE GENOMIC DNA]</scope>
</reference>
<dbReference type="AlphaFoldDB" id="A0A0S6VW41"/>
<gene>
    <name evidence="1" type="ORF">U14_01170</name>
</gene>
<proteinExistence type="predicted"/>
<protein>
    <submittedName>
        <fullName evidence="1">Uncharacterized protein</fullName>
    </submittedName>
</protein>
<keyword evidence="2" id="KW-1185">Reference proteome</keyword>
<sequence>MLCPFCMNQHAASVTVCPEKEIRIPSVYVEDVRHGVPVVVMLTIGYSGHGKTCFLSSLFHSLYHDSVSEKWPGFSFIGLTMETLNRIHHEFVTILDHGNLPPKTPIMFPTPLILKFQRIPLKVKNWFKKHLQHQTIEQRELIVIFYDIGGGTFDVDEKIRQNIPVLREISTLIFLLSLPQLLNEANENNGISVVQRLHKLLNTIVIAMRDLGQNQQKNIQICFTMGDEMWDQENLLYGPLSMRLSHPIPPADDFSAYFAASRSDSKIIQDHVESEYRAFYNTLANNFGQIRFTSVSSLGAQPTQDGRILNLAPNNVFDPLLSLLELEGLL</sequence>
<organism evidence="1">
    <name type="scientific">Candidatus Moduliflexus flocculans</name>
    <dbReference type="NCBI Taxonomy" id="1499966"/>
    <lineage>
        <taxon>Bacteria</taxon>
        <taxon>Candidatus Moduliflexota</taxon>
        <taxon>Candidatus Moduliflexia</taxon>
        <taxon>Candidatus Moduliflexales</taxon>
        <taxon>Candidatus Moduliflexaceae</taxon>
    </lineage>
</organism>
<dbReference type="Proteomes" id="UP000030700">
    <property type="component" value="Unassembled WGS sequence"/>
</dbReference>
<name>A0A0S6VW41_9BACT</name>
<dbReference type="HOGENOM" id="CLU_822867_0_0_0"/>
<evidence type="ECO:0000313" key="2">
    <source>
        <dbReference type="Proteomes" id="UP000030700"/>
    </source>
</evidence>
<evidence type="ECO:0000313" key="1">
    <source>
        <dbReference type="EMBL" id="GAK49945.1"/>
    </source>
</evidence>
<dbReference type="EMBL" id="DF820455">
    <property type="protein sequence ID" value="GAK49945.1"/>
    <property type="molecule type" value="Genomic_DNA"/>
</dbReference>